<keyword evidence="1" id="KW-0472">Membrane</keyword>
<sequence>MDRSNKFLWILVLLLVMAGVIVVGIRLLSGDEDTWLCQNNQWVKHGNPSAPMPTTACISSDNQNLPEEDKAADSGAIEWSEALSLINSCEVLRISQLPNRNVDMWLKDGRQIWAVEPKLDDVLQTVQAASRCGNIIVSTE</sequence>
<accession>A0A1F4PPK5</accession>
<reference evidence="2 3" key="1">
    <citation type="journal article" date="2016" name="Nat. Commun.">
        <title>Thousands of microbial genomes shed light on interconnected biogeochemical processes in an aquifer system.</title>
        <authorList>
            <person name="Anantharaman K."/>
            <person name="Brown C.T."/>
            <person name="Hug L.A."/>
            <person name="Sharon I."/>
            <person name="Castelle C.J."/>
            <person name="Probst A.J."/>
            <person name="Thomas B.C."/>
            <person name="Singh A."/>
            <person name="Wilkins M.J."/>
            <person name="Karaoz U."/>
            <person name="Brodie E.L."/>
            <person name="Williams K.H."/>
            <person name="Hubbard S.S."/>
            <person name="Banfield J.F."/>
        </authorList>
    </citation>
    <scope>NUCLEOTIDE SEQUENCE [LARGE SCALE GENOMIC DNA]</scope>
</reference>
<keyword evidence="1" id="KW-1133">Transmembrane helix</keyword>
<organism evidence="2 3">
    <name type="scientific">candidate division Kazan bacterium RIFCSPLOWO2_01_FULL_48_13</name>
    <dbReference type="NCBI Taxonomy" id="1798539"/>
    <lineage>
        <taxon>Bacteria</taxon>
        <taxon>Bacteria division Kazan-3B-28</taxon>
    </lineage>
</organism>
<evidence type="ECO:0000256" key="1">
    <source>
        <dbReference type="SAM" id="Phobius"/>
    </source>
</evidence>
<dbReference type="STRING" id="1798539.A2994_00630"/>
<comment type="caution">
    <text evidence="2">The sequence shown here is derived from an EMBL/GenBank/DDBJ whole genome shotgun (WGS) entry which is preliminary data.</text>
</comment>
<protein>
    <submittedName>
        <fullName evidence="2">Uncharacterized protein</fullName>
    </submittedName>
</protein>
<evidence type="ECO:0000313" key="3">
    <source>
        <dbReference type="Proteomes" id="UP000179010"/>
    </source>
</evidence>
<name>A0A1F4PPK5_UNCK3</name>
<feature type="transmembrane region" description="Helical" evidence="1">
    <location>
        <begin position="7"/>
        <end position="28"/>
    </location>
</feature>
<keyword evidence="1" id="KW-0812">Transmembrane</keyword>
<gene>
    <name evidence="2" type="ORF">A2994_00630</name>
</gene>
<dbReference type="EMBL" id="METE01000002">
    <property type="protein sequence ID" value="OGB85516.1"/>
    <property type="molecule type" value="Genomic_DNA"/>
</dbReference>
<proteinExistence type="predicted"/>
<dbReference type="Proteomes" id="UP000179010">
    <property type="component" value="Unassembled WGS sequence"/>
</dbReference>
<evidence type="ECO:0000313" key="2">
    <source>
        <dbReference type="EMBL" id="OGB85516.1"/>
    </source>
</evidence>
<dbReference type="AlphaFoldDB" id="A0A1F4PPK5"/>